<protein>
    <submittedName>
        <fullName evidence="1">CG13565</fullName>
    </submittedName>
</protein>
<name>A0A0M3QVL8_DROBS</name>
<gene>
    <name evidence="1" type="ORF">Dbus_chr2Rg2208</name>
</gene>
<dbReference type="STRING" id="30019.A0A0M3QVL8"/>
<sequence length="86" mass="10000">MILLGKQQTLRCLLCKQPDYKAHNYMKTAINSTSWKENINDPIAAHPMLVRKDSYYNKNNWSNKIKRNFDEIDKASVSFGILNPLV</sequence>
<dbReference type="AlphaFoldDB" id="A0A0M3QVL8"/>
<keyword evidence="2" id="KW-1185">Reference proteome</keyword>
<proteinExistence type="predicted"/>
<reference evidence="1 2" key="1">
    <citation type="submission" date="2015-08" db="EMBL/GenBank/DDBJ databases">
        <title>Ancestral chromatin configuration constrains chromatin evolution on differentiating sex chromosomes in Drosophila.</title>
        <authorList>
            <person name="Zhou Q."/>
            <person name="Bachtrog D."/>
        </authorList>
    </citation>
    <scope>NUCLEOTIDE SEQUENCE [LARGE SCALE GENOMIC DNA]</scope>
    <source>
        <tissue evidence="1">Whole larvae</tissue>
    </source>
</reference>
<dbReference type="Proteomes" id="UP000494163">
    <property type="component" value="Chromosome 2R"/>
</dbReference>
<dbReference type="EMBL" id="CP012524">
    <property type="protein sequence ID" value="ALC42629.1"/>
    <property type="molecule type" value="Genomic_DNA"/>
</dbReference>
<evidence type="ECO:0000313" key="1">
    <source>
        <dbReference type="EMBL" id="ALC42629.1"/>
    </source>
</evidence>
<dbReference type="OrthoDB" id="7813410at2759"/>
<accession>A0A0M3QVL8</accession>
<organism evidence="1 2">
    <name type="scientific">Drosophila busckii</name>
    <name type="common">Fruit fly</name>
    <dbReference type="NCBI Taxonomy" id="30019"/>
    <lineage>
        <taxon>Eukaryota</taxon>
        <taxon>Metazoa</taxon>
        <taxon>Ecdysozoa</taxon>
        <taxon>Arthropoda</taxon>
        <taxon>Hexapoda</taxon>
        <taxon>Insecta</taxon>
        <taxon>Pterygota</taxon>
        <taxon>Neoptera</taxon>
        <taxon>Endopterygota</taxon>
        <taxon>Diptera</taxon>
        <taxon>Brachycera</taxon>
        <taxon>Muscomorpha</taxon>
        <taxon>Ephydroidea</taxon>
        <taxon>Drosophilidae</taxon>
        <taxon>Drosophila</taxon>
    </lineage>
</organism>
<evidence type="ECO:0000313" key="2">
    <source>
        <dbReference type="Proteomes" id="UP000494163"/>
    </source>
</evidence>